<evidence type="ECO:0000313" key="3">
    <source>
        <dbReference type="Proteomes" id="UP000744032"/>
    </source>
</evidence>
<comment type="caution">
    <text evidence="2">The sequence shown here is derived from an EMBL/GenBank/DDBJ whole genome shotgun (WGS) entry which is preliminary data.</text>
</comment>
<dbReference type="Proteomes" id="UP000744032">
    <property type="component" value="Unassembled WGS sequence"/>
</dbReference>
<gene>
    <name evidence="2" type="ORF">HF200_34050</name>
</gene>
<evidence type="ECO:0000256" key="1">
    <source>
        <dbReference type="SAM" id="MobiDB-lite"/>
    </source>
</evidence>
<proteinExistence type="predicted"/>
<evidence type="ECO:0000313" key="2">
    <source>
        <dbReference type="EMBL" id="NKQ29200.1"/>
    </source>
</evidence>
<dbReference type="NCBIfam" id="TIGR04267">
    <property type="entry name" value="mod_HExxH"/>
    <property type="match status" value="1"/>
</dbReference>
<dbReference type="InterPro" id="IPR026337">
    <property type="entry name" value="AKG_HExxH"/>
</dbReference>
<protein>
    <submittedName>
        <fullName evidence="2">HEXXH motif domain-containing protein</fullName>
    </submittedName>
</protein>
<dbReference type="EMBL" id="JAAXMD010000655">
    <property type="protein sequence ID" value="NKQ29200.1"/>
    <property type="molecule type" value="Genomic_DNA"/>
</dbReference>
<accession>A0ABX1IWB1</accession>
<sequence length="498" mass="53242">MLRALLEAAGSAPGSTCPARARERLAQDWALLEAAEALGTRVTAPDARPRPAVGGEPPETTTDGSRTEPAGETAPREPRGTGRAEPAAQHRPPTARAALLYPLLGPWVQRCLRGLGSAHAPADPAERERHRAGLKADLAHFSAVAAAVAARAGVPYEVRLTPHAGRLVLPSLGALHTDAPRLDVVHRAGRLTLRAPGAADVVVRVQDTVGAWSASRHWTPAYALPGLLAGDAPLPLDDLDPYRTVHGGPHHYGLSGPVTLDDTERKRWLQAWSGTADALRLGGEQRLTETRVLLRCLVPLAVPPGALAGGRSGGCSATRKEAFGAVLSSTPPSATGFAATLVHELHHAKLTVLAEMVALHHSGGEARYFAPWRPDPRPYDGLLQGAYSHLALADYFQRRALTGTDPVLREDAWAQFARYHEQVGAALPALVGSDQLTPHGRQFVDALVGHHQRLAERPAPRAHAFRAREYVRAARRLWAQRHGLDVRHSRDGATELSG</sequence>
<organism evidence="2 3">
    <name type="scientific">Streptomyces galbus</name>
    <dbReference type="NCBI Taxonomy" id="33898"/>
    <lineage>
        <taxon>Bacteria</taxon>
        <taxon>Bacillati</taxon>
        <taxon>Actinomycetota</taxon>
        <taxon>Actinomycetes</taxon>
        <taxon>Kitasatosporales</taxon>
        <taxon>Streptomycetaceae</taxon>
        <taxon>Streptomyces</taxon>
    </lineage>
</organism>
<reference evidence="2 3" key="1">
    <citation type="submission" date="2020-04" db="EMBL/GenBank/DDBJ databases">
        <title>Genome sequence of Streptomyces galbus strain I339.</title>
        <authorList>
            <person name="Silva E.A.N."/>
            <person name="Merces M."/>
            <person name="Castelo Branco A.P.O.T."/>
            <person name="Vasconcelos P.C."/>
            <person name="Costa N.P."/>
            <person name="Marinho G.C.S."/>
            <person name="Oliveira C.J.B."/>
            <person name="Araujo D."/>
            <person name="Rodrigues Junior V.S."/>
            <person name="Almeida R."/>
            <person name="Silva Filho U.R."/>
            <person name="Andrade A.S.A."/>
            <person name="Cibulski S.P."/>
        </authorList>
    </citation>
    <scope>NUCLEOTIDE SEQUENCE [LARGE SCALE GENOMIC DNA]</scope>
    <source>
        <strain evidence="2 3">I339</strain>
    </source>
</reference>
<feature type="region of interest" description="Disordered" evidence="1">
    <location>
        <begin position="37"/>
        <end position="93"/>
    </location>
</feature>
<keyword evidence="3" id="KW-1185">Reference proteome</keyword>
<name>A0ABX1IWB1_STRGB</name>